<feature type="domain" description="Transposase DDE" evidence="1">
    <location>
        <begin position="101"/>
        <end position="216"/>
    </location>
</feature>
<evidence type="ECO:0000313" key="2">
    <source>
        <dbReference type="EMBL" id="EDP97683.1"/>
    </source>
</evidence>
<dbReference type="AlphaFoldDB" id="A9DMD9"/>
<comment type="caution">
    <text evidence="2">The sequence shown here is derived from an EMBL/GenBank/DDBJ whole genome shotgun (WGS) entry which is preliminary data.</text>
</comment>
<reference evidence="2 3" key="1">
    <citation type="journal article" date="2011" name="J. Bacteriol.">
        <title>Genome sequence of the algicidal bacterium Kordia algicida OT-1.</title>
        <authorList>
            <person name="Lee H.S."/>
            <person name="Kang S.G."/>
            <person name="Kwon K.K."/>
            <person name="Lee J.H."/>
            <person name="Kim S.J."/>
        </authorList>
    </citation>
    <scope>NUCLEOTIDE SEQUENCE [LARGE SCALE GENOMIC DNA]</scope>
    <source>
        <strain evidence="2 3">OT-1</strain>
    </source>
</reference>
<dbReference type="EMBL" id="ABIB01000002">
    <property type="protein sequence ID" value="EDP97683.1"/>
    <property type="molecule type" value="Genomic_DNA"/>
</dbReference>
<keyword evidence="3" id="KW-1185">Reference proteome</keyword>
<dbReference type="STRING" id="391587.KAOT1_21012"/>
<accession>A9DMD9</accession>
<dbReference type="Proteomes" id="UP000002945">
    <property type="component" value="Unassembled WGS sequence"/>
</dbReference>
<organism evidence="2 3">
    <name type="scientific">Kordia algicida OT-1</name>
    <dbReference type="NCBI Taxonomy" id="391587"/>
    <lineage>
        <taxon>Bacteria</taxon>
        <taxon>Pseudomonadati</taxon>
        <taxon>Bacteroidota</taxon>
        <taxon>Flavobacteriia</taxon>
        <taxon>Flavobacteriales</taxon>
        <taxon>Flavobacteriaceae</taxon>
        <taxon>Kordia</taxon>
    </lineage>
</organism>
<gene>
    <name evidence="2" type="ORF">KAOT1_21012</name>
</gene>
<dbReference type="NCBIfam" id="NF033520">
    <property type="entry name" value="transpos_IS982"/>
    <property type="match status" value="1"/>
</dbReference>
<dbReference type="eggNOG" id="COG3039">
    <property type="taxonomic scope" value="Bacteria"/>
</dbReference>
<dbReference type="HOGENOM" id="CLU_073308_0_0_10"/>
<proteinExistence type="predicted"/>
<protein>
    <submittedName>
        <fullName evidence="2">Transposase</fullName>
    </submittedName>
</protein>
<name>A9DMD9_9FLAO</name>
<sequence>MHNFQANYDKILEVLKSLNTKMDYLHQIRKPKLRDLELVSIDLTSEYMSIDSECQLFRILPKKLSSKIERSVYNRRRRKLFSFKESLRKELVFRLNASQDCFIVDSMPLEICKLSRSSRSKICREQQYSLPEKGYCASQSTHYYGYKLHAVCSFQGVIESLDISSACVHDINYLKDIQYQLKNCLLLGDRGYLSAEYQLNLFETQNIRLQTPMRKN</sequence>
<evidence type="ECO:0000313" key="3">
    <source>
        <dbReference type="Proteomes" id="UP000002945"/>
    </source>
</evidence>
<dbReference type="InterPro" id="IPR025668">
    <property type="entry name" value="Tnp_DDE_dom"/>
</dbReference>
<dbReference type="Pfam" id="PF13612">
    <property type="entry name" value="DDE_Tnp_1_3"/>
    <property type="match status" value="1"/>
</dbReference>
<evidence type="ECO:0000259" key="1">
    <source>
        <dbReference type="Pfam" id="PF13612"/>
    </source>
</evidence>